<proteinExistence type="predicted"/>
<dbReference type="InterPro" id="IPR038109">
    <property type="entry name" value="DNA_bind_recomb_sf"/>
</dbReference>
<accession>A0A2V3TQD8</accession>
<dbReference type="EMBL" id="QJJK01000026">
    <property type="protein sequence ID" value="PXW50542.1"/>
    <property type="molecule type" value="Genomic_DNA"/>
</dbReference>
<evidence type="ECO:0000313" key="3">
    <source>
        <dbReference type="EMBL" id="PXW50542.1"/>
    </source>
</evidence>
<reference evidence="3 4" key="1">
    <citation type="submission" date="2018-05" db="EMBL/GenBank/DDBJ databases">
        <title>Genomic Encyclopedia of Type Strains, Phase IV (KMG-IV): sequencing the most valuable type-strain genomes for metagenomic binning, comparative biology and taxonomic classification.</title>
        <authorList>
            <person name="Goeker M."/>
        </authorList>
    </citation>
    <scope>NUCLEOTIDE SEQUENCE [LARGE SCALE GENOMIC DNA]</scope>
    <source>
        <strain evidence="3 4">DSM 6462</strain>
    </source>
</reference>
<keyword evidence="4" id="KW-1185">Reference proteome</keyword>
<dbReference type="Gene3D" id="3.90.1750.20">
    <property type="entry name" value="Putative Large Serine Recombinase, Chain B, Domain 2"/>
    <property type="match status" value="1"/>
</dbReference>
<evidence type="ECO:0000256" key="1">
    <source>
        <dbReference type="SAM" id="MobiDB-lite"/>
    </source>
</evidence>
<feature type="domain" description="Recombinase" evidence="2">
    <location>
        <begin position="1"/>
        <end position="119"/>
    </location>
</feature>
<dbReference type="AlphaFoldDB" id="A0A2V3TQD8"/>
<feature type="region of interest" description="Disordered" evidence="1">
    <location>
        <begin position="66"/>
        <end position="88"/>
    </location>
</feature>
<dbReference type="InterPro" id="IPR011109">
    <property type="entry name" value="DNA_bind_recombinase_dom"/>
</dbReference>
<dbReference type="PROSITE" id="PS51737">
    <property type="entry name" value="RECOMBINASE_DNA_BIND"/>
    <property type="match status" value="1"/>
</dbReference>
<dbReference type="Proteomes" id="UP000248021">
    <property type="component" value="Unassembled WGS sequence"/>
</dbReference>
<protein>
    <submittedName>
        <fullName evidence="3">Recombinase</fullName>
    </submittedName>
</protein>
<dbReference type="GO" id="GO:0003677">
    <property type="term" value="F:DNA binding"/>
    <property type="evidence" value="ECO:0007669"/>
    <property type="project" value="InterPro"/>
</dbReference>
<evidence type="ECO:0000259" key="2">
    <source>
        <dbReference type="PROSITE" id="PS51737"/>
    </source>
</evidence>
<feature type="compositionally biased region" description="Basic residues" evidence="1">
    <location>
        <begin position="66"/>
        <end position="77"/>
    </location>
</feature>
<dbReference type="PANTHER" id="PTHR30461:SF23">
    <property type="entry name" value="DNA RECOMBINASE-RELATED"/>
    <property type="match status" value="1"/>
</dbReference>
<organism evidence="3 4">
    <name type="scientific">Chelatococcus asaccharovorans</name>
    <dbReference type="NCBI Taxonomy" id="28210"/>
    <lineage>
        <taxon>Bacteria</taxon>
        <taxon>Pseudomonadati</taxon>
        <taxon>Pseudomonadota</taxon>
        <taxon>Alphaproteobacteria</taxon>
        <taxon>Hyphomicrobiales</taxon>
        <taxon>Chelatococcaceae</taxon>
        <taxon>Chelatococcus</taxon>
    </lineage>
</organism>
<gene>
    <name evidence="3" type="ORF">C7450_12620</name>
</gene>
<comment type="caution">
    <text evidence="3">The sequence shown here is derived from an EMBL/GenBank/DDBJ whole genome shotgun (WGS) entry which is preliminary data.</text>
</comment>
<dbReference type="InterPro" id="IPR050639">
    <property type="entry name" value="SSR_resolvase"/>
</dbReference>
<name>A0A2V3TQD8_9HYPH</name>
<evidence type="ECO:0000313" key="4">
    <source>
        <dbReference type="Proteomes" id="UP000248021"/>
    </source>
</evidence>
<sequence length="166" mass="19272">MRQIFAWIACERLSLREVCRRLDQTGCPRRHGAARWYASTVRGMLANPAYTGHAVYGRSRYLPPKPRLRPLRGHPQRSARATSRMPAPPEDWIEVPVPRLVDDELFEAAQAQLAENRKYKRERCCGQRWLLQGLTVCRCCGYAYNGKALLRCSRDRSKGQLRRFQN</sequence>
<dbReference type="GO" id="GO:0000150">
    <property type="term" value="F:DNA strand exchange activity"/>
    <property type="evidence" value="ECO:0007669"/>
    <property type="project" value="InterPro"/>
</dbReference>
<dbReference type="PANTHER" id="PTHR30461">
    <property type="entry name" value="DNA-INVERTASE FROM LAMBDOID PROPHAGE"/>
    <property type="match status" value="1"/>
</dbReference>
<dbReference type="Pfam" id="PF07508">
    <property type="entry name" value="Recombinase"/>
    <property type="match status" value="1"/>
</dbReference>